<dbReference type="PROSITE" id="PS50181">
    <property type="entry name" value="FBOX"/>
    <property type="match status" value="1"/>
</dbReference>
<dbReference type="CDD" id="cd09917">
    <property type="entry name" value="F-box_SF"/>
    <property type="match status" value="1"/>
</dbReference>
<sequence length="219" mass="24791">MCQRGTRMAADVLCTEQYPSTSYARGSPRSCYSSQGHSRAINNQPLAYFPIGALPMEIHLRILQYLPRSDLDKCSLVCRRWASVIDRNAHVLSKHRISSLTIEANKSAFTLTIKSSAFGNQYDQWHYGHMDNVKRLLPGCKRRWSTRGEGPPAKLSSVLFYIDPAQPTVSSPSALLVPLYIPQCESTDERLKRKHEMHTPPQALFQRVAKCFEHAEVDS</sequence>
<dbReference type="Proteomes" id="UP000887569">
    <property type="component" value="Unplaced"/>
</dbReference>
<dbReference type="AlphaFoldDB" id="A0A915C4Q3"/>
<keyword evidence="2" id="KW-1185">Reference proteome</keyword>
<name>A0A915C4Q3_PARUN</name>
<dbReference type="Pfam" id="PF12937">
    <property type="entry name" value="F-box-like"/>
    <property type="match status" value="1"/>
</dbReference>
<reference evidence="3" key="1">
    <citation type="submission" date="2022-11" db="UniProtKB">
        <authorList>
            <consortium name="WormBaseParasite"/>
        </authorList>
    </citation>
    <scope>IDENTIFICATION</scope>
</reference>
<feature type="domain" description="F-box" evidence="1">
    <location>
        <begin position="48"/>
        <end position="95"/>
    </location>
</feature>
<dbReference type="WBParaSite" id="PgR089_g003_t01">
    <property type="protein sequence ID" value="PgR089_g003_t01"/>
    <property type="gene ID" value="PgR089_g003"/>
</dbReference>
<dbReference type="InterPro" id="IPR036047">
    <property type="entry name" value="F-box-like_dom_sf"/>
</dbReference>
<dbReference type="InterPro" id="IPR001810">
    <property type="entry name" value="F-box_dom"/>
</dbReference>
<dbReference type="SUPFAM" id="SSF81383">
    <property type="entry name" value="F-box domain"/>
    <property type="match status" value="1"/>
</dbReference>
<evidence type="ECO:0000313" key="2">
    <source>
        <dbReference type="Proteomes" id="UP000887569"/>
    </source>
</evidence>
<evidence type="ECO:0000259" key="1">
    <source>
        <dbReference type="PROSITE" id="PS50181"/>
    </source>
</evidence>
<proteinExistence type="predicted"/>
<protein>
    <submittedName>
        <fullName evidence="3">F-box domain-containing protein</fullName>
    </submittedName>
</protein>
<organism evidence="2 3">
    <name type="scientific">Parascaris univalens</name>
    <name type="common">Nematode worm</name>
    <dbReference type="NCBI Taxonomy" id="6257"/>
    <lineage>
        <taxon>Eukaryota</taxon>
        <taxon>Metazoa</taxon>
        <taxon>Ecdysozoa</taxon>
        <taxon>Nematoda</taxon>
        <taxon>Chromadorea</taxon>
        <taxon>Rhabditida</taxon>
        <taxon>Spirurina</taxon>
        <taxon>Ascaridomorpha</taxon>
        <taxon>Ascaridoidea</taxon>
        <taxon>Ascarididae</taxon>
        <taxon>Parascaris</taxon>
    </lineage>
</organism>
<accession>A0A915C4Q3</accession>
<dbReference type="Gene3D" id="1.20.1280.50">
    <property type="match status" value="1"/>
</dbReference>
<dbReference type="SMART" id="SM00256">
    <property type="entry name" value="FBOX"/>
    <property type="match status" value="1"/>
</dbReference>
<evidence type="ECO:0000313" key="3">
    <source>
        <dbReference type="WBParaSite" id="PgR089_g003_t01"/>
    </source>
</evidence>